<dbReference type="PANTHER" id="PTHR42755">
    <property type="entry name" value="3-DEOXY-MANNO-OCTULOSONATE CYTIDYLYLTRANSFERASE"/>
    <property type="match status" value="1"/>
</dbReference>
<comment type="similarity">
    <text evidence="8">Belongs to the glycosyltransferase group 1 family.</text>
</comment>
<dbReference type="Pfam" id="PF04413">
    <property type="entry name" value="Glycos_transf_N"/>
    <property type="match status" value="1"/>
</dbReference>
<evidence type="ECO:0000259" key="9">
    <source>
        <dbReference type="Pfam" id="PF04413"/>
    </source>
</evidence>
<dbReference type="Gene3D" id="3.40.50.11720">
    <property type="entry name" value="3-Deoxy-D-manno-octulosonic-acid transferase, N-terminal domain"/>
    <property type="match status" value="1"/>
</dbReference>
<organism evidence="10 11">
    <name type="scientific">Azospirillum isscasi</name>
    <dbReference type="NCBI Taxonomy" id="3053926"/>
    <lineage>
        <taxon>Bacteria</taxon>
        <taxon>Pseudomonadati</taxon>
        <taxon>Pseudomonadota</taxon>
        <taxon>Alphaproteobacteria</taxon>
        <taxon>Rhodospirillales</taxon>
        <taxon>Azospirillaceae</taxon>
        <taxon>Azospirillum</taxon>
    </lineage>
</organism>
<comment type="caution">
    <text evidence="10">The sequence shown here is derived from an EMBL/GenBank/DDBJ whole genome shotgun (WGS) entry which is preliminary data.</text>
</comment>
<feature type="non-terminal residue" evidence="10">
    <location>
        <position position="246"/>
    </location>
</feature>
<gene>
    <name evidence="10" type="ORF">QSG27_23415</name>
</gene>
<reference evidence="10 11" key="1">
    <citation type="submission" date="2023-06" db="EMBL/GenBank/DDBJ databases">
        <title>Azospirillum isscasensis sp.nov, a bacterium isolated from rhizosphere soil of rice.</title>
        <authorList>
            <person name="Wang H."/>
        </authorList>
    </citation>
    <scope>NUCLEOTIDE SEQUENCE [LARGE SCALE GENOMIC DNA]</scope>
    <source>
        <strain evidence="10 11">C340-1</strain>
    </source>
</reference>
<comment type="function">
    <text evidence="1 8">Involved in lipopolysaccharide (LPS) biosynthesis. Catalyzes the transfer of 3-deoxy-D-manno-octulosonate (Kdo) residue(s) from CMP-Kdo to lipid IV(A), the tetraacyldisaccharide-1,4'-bisphosphate precursor of lipid A.</text>
</comment>
<dbReference type="InterPro" id="IPR038107">
    <property type="entry name" value="Glycos_transf_N_sf"/>
</dbReference>
<dbReference type="EMBL" id="JAUJFI010000160">
    <property type="protein sequence ID" value="MDQ2105666.1"/>
    <property type="molecule type" value="Genomic_DNA"/>
</dbReference>
<evidence type="ECO:0000256" key="8">
    <source>
        <dbReference type="RuleBase" id="RU365103"/>
    </source>
</evidence>
<evidence type="ECO:0000313" key="10">
    <source>
        <dbReference type="EMBL" id="MDQ2105666.1"/>
    </source>
</evidence>
<feature type="domain" description="3-deoxy-D-manno-octulosonic-acid transferase N-terminal" evidence="9">
    <location>
        <begin position="34"/>
        <end position="209"/>
    </location>
</feature>
<sequence length="246" mass="26733">MLQSLYRGLTTLAGPAVRLYLDRRLAAGKEDSARRGERFGTATRPRPPGRLAWIHAASVGEANSVLVLVARLLDETPDLTVLMTTGTVTSAELMGRRLPERAFHQYVPVDLPAAVDRFLDHWRPDLVLWTESEIWPNLLGAVRARGIPAALVNARMSERSFARWRCASGLITPLLSTFQVTLAQSDGDADRLRRLGAPGVASVGNLKFSAEPPPADPAARWTGAHGGQAFFAYCANYLVDVGHGIV</sequence>
<proteinExistence type="inferred from homology"/>
<name>A0ABU0WN49_9PROT</name>
<keyword evidence="11" id="KW-1185">Reference proteome</keyword>
<dbReference type="Proteomes" id="UP001227317">
    <property type="component" value="Unassembled WGS sequence"/>
</dbReference>
<protein>
    <recommendedName>
        <fullName evidence="4 8">3-deoxy-D-manno-octulosonic acid transferase</fullName>
        <shortName evidence="8">Kdo transferase</shortName>
        <ecNumber evidence="3 8">2.4.99.12</ecNumber>
    </recommendedName>
    <alternativeName>
        <fullName evidence="6 8">Lipid IV(A) 3-deoxy-D-manno-octulosonic acid transferase</fullName>
    </alternativeName>
</protein>
<dbReference type="PANTHER" id="PTHR42755:SF1">
    <property type="entry name" value="3-DEOXY-D-MANNO-OCTULOSONIC ACID TRANSFERASE, MITOCHONDRIAL-RELATED"/>
    <property type="match status" value="1"/>
</dbReference>
<evidence type="ECO:0000256" key="7">
    <source>
        <dbReference type="ARBA" id="ARBA00049183"/>
    </source>
</evidence>
<dbReference type="EC" id="2.4.99.12" evidence="3 8"/>
<evidence type="ECO:0000256" key="4">
    <source>
        <dbReference type="ARBA" id="ARBA00019077"/>
    </source>
</evidence>
<comment type="subcellular location">
    <subcellularLocation>
        <location evidence="8">Cell membrane</location>
    </subcellularLocation>
</comment>
<evidence type="ECO:0000256" key="2">
    <source>
        <dbReference type="ARBA" id="ARBA00004713"/>
    </source>
</evidence>
<accession>A0ABU0WN49</accession>
<keyword evidence="8" id="KW-0448">Lipopolysaccharide biosynthesis</keyword>
<comment type="catalytic activity">
    <reaction evidence="7 8">
        <text>lipid IVA (E. coli) + CMP-3-deoxy-beta-D-manno-octulosonate = alpha-Kdo-(2-&gt;6)-lipid IVA (E. coli) + CMP + H(+)</text>
        <dbReference type="Rhea" id="RHEA:28066"/>
        <dbReference type="ChEBI" id="CHEBI:15378"/>
        <dbReference type="ChEBI" id="CHEBI:58603"/>
        <dbReference type="ChEBI" id="CHEBI:60364"/>
        <dbReference type="ChEBI" id="CHEBI:60377"/>
        <dbReference type="ChEBI" id="CHEBI:85987"/>
        <dbReference type="EC" id="2.4.99.12"/>
    </reaction>
</comment>
<evidence type="ECO:0000256" key="5">
    <source>
        <dbReference type="ARBA" id="ARBA00022679"/>
    </source>
</evidence>
<dbReference type="InterPro" id="IPR039901">
    <property type="entry name" value="Kdotransferase"/>
</dbReference>
<keyword evidence="8" id="KW-0472">Membrane</keyword>
<evidence type="ECO:0000256" key="3">
    <source>
        <dbReference type="ARBA" id="ARBA00012621"/>
    </source>
</evidence>
<dbReference type="InterPro" id="IPR007507">
    <property type="entry name" value="Glycos_transf_N"/>
</dbReference>
<dbReference type="RefSeq" id="WP_306710409.1">
    <property type="nucleotide sequence ID" value="NZ_JAUJFI010000160.1"/>
</dbReference>
<comment type="pathway">
    <text evidence="2 8">Bacterial outer membrane biogenesis; LPS core biosynthesis.</text>
</comment>
<keyword evidence="8" id="KW-1003">Cell membrane</keyword>
<keyword evidence="5 8" id="KW-0808">Transferase</keyword>
<evidence type="ECO:0000313" key="11">
    <source>
        <dbReference type="Proteomes" id="UP001227317"/>
    </source>
</evidence>
<evidence type="ECO:0000256" key="1">
    <source>
        <dbReference type="ARBA" id="ARBA00003394"/>
    </source>
</evidence>
<evidence type="ECO:0000256" key="6">
    <source>
        <dbReference type="ARBA" id="ARBA00031445"/>
    </source>
</evidence>